<proteinExistence type="predicted"/>
<name>A0A9D9E4W4_9LACO</name>
<protein>
    <submittedName>
        <fullName evidence="2">Uncharacterized protein</fullName>
    </submittedName>
</protein>
<gene>
    <name evidence="2" type="ORF">IAA89_02005</name>
</gene>
<organism evidence="2 3">
    <name type="scientific">Candidatus Gallilactobacillus intestinavium</name>
    <dbReference type="NCBI Taxonomy" id="2840838"/>
    <lineage>
        <taxon>Bacteria</taxon>
        <taxon>Bacillati</taxon>
        <taxon>Bacillota</taxon>
        <taxon>Bacilli</taxon>
        <taxon>Lactobacillales</taxon>
        <taxon>Lactobacillaceae</taxon>
        <taxon>Lactobacillaceae incertae sedis</taxon>
        <taxon>Candidatus Gallilactobacillus</taxon>
    </lineage>
</organism>
<reference evidence="2" key="2">
    <citation type="journal article" date="2021" name="PeerJ">
        <title>Extensive microbial diversity within the chicken gut microbiome revealed by metagenomics and culture.</title>
        <authorList>
            <person name="Gilroy R."/>
            <person name="Ravi A."/>
            <person name="Getino M."/>
            <person name="Pursley I."/>
            <person name="Horton D.L."/>
            <person name="Alikhan N.F."/>
            <person name="Baker D."/>
            <person name="Gharbi K."/>
            <person name="Hall N."/>
            <person name="Watson M."/>
            <person name="Adriaenssens E.M."/>
            <person name="Foster-Nyarko E."/>
            <person name="Jarju S."/>
            <person name="Secka A."/>
            <person name="Antonio M."/>
            <person name="Oren A."/>
            <person name="Chaudhuri R.R."/>
            <person name="La Ragione R."/>
            <person name="Hildebrand F."/>
            <person name="Pallen M.J."/>
        </authorList>
    </citation>
    <scope>NUCLEOTIDE SEQUENCE</scope>
    <source>
        <strain evidence="2">C6-149</strain>
    </source>
</reference>
<feature type="transmembrane region" description="Helical" evidence="1">
    <location>
        <begin position="77"/>
        <end position="100"/>
    </location>
</feature>
<feature type="transmembrane region" description="Helical" evidence="1">
    <location>
        <begin position="50"/>
        <end position="71"/>
    </location>
</feature>
<evidence type="ECO:0000256" key="1">
    <source>
        <dbReference type="SAM" id="Phobius"/>
    </source>
</evidence>
<keyword evidence="1" id="KW-1133">Transmembrane helix</keyword>
<reference evidence="2" key="1">
    <citation type="submission" date="2020-10" db="EMBL/GenBank/DDBJ databases">
        <authorList>
            <person name="Gilroy R."/>
        </authorList>
    </citation>
    <scope>NUCLEOTIDE SEQUENCE</scope>
    <source>
        <strain evidence="2">C6-149</strain>
    </source>
</reference>
<keyword evidence="1" id="KW-0472">Membrane</keyword>
<accession>A0A9D9E4W4</accession>
<evidence type="ECO:0000313" key="3">
    <source>
        <dbReference type="Proteomes" id="UP000823614"/>
    </source>
</evidence>
<feature type="transmembrane region" description="Helical" evidence="1">
    <location>
        <begin position="120"/>
        <end position="137"/>
    </location>
</feature>
<sequence>MNKRDRKHWKTKKEEFNEFVDFFRHKDWKKSGIVGYFVHSDYNQPGNEEACCLVSVIIFLISFCFFHGLNYCFRLIGIYWIIRNLVETVIGIVFCCLGFYIAFGKKTDRRHNELNRSTRIDWFVLTVFGILLVVWKVL</sequence>
<evidence type="ECO:0000313" key="2">
    <source>
        <dbReference type="EMBL" id="MBO8441216.1"/>
    </source>
</evidence>
<dbReference type="AlphaFoldDB" id="A0A9D9E4W4"/>
<comment type="caution">
    <text evidence="2">The sequence shown here is derived from an EMBL/GenBank/DDBJ whole genome shotgun (WGS) entry which is preliminary data.</text>
</comment>
<dbReference type="EMBL" id="JADIMP010000037">
    <property type="protein sequence ID" value="MBO8441216.1"/>
    <property type="molecule type" value="Genomic_DNA"/>
</dbReference>
<keyword evidence="1" id="KW-0812">Transmembrane</keyword>
<dbReference type="Proteomes" id="UP000823614">
    <property type="component" value="Unassembled WGS sequence"/>
</dbReference>